<evidence type="ECO:0000256" key="1">
    <source>
        <dbReference type="SAM" id="Phobius"/>
    </source>
</evidence>
<feature type="transmembrane region" description="Helical" evidence="1">
    <location>
        <begin position="9"/>
        <end position="28"/>
    </location>
</feature>
<dbReference type="Pfam" id="PF18898">
    <property type="entry name" value="DUF5654"/>
    <property type="match status" value="1"/>
</dbReference>
<dbReference type="EMBL" id="MHOS01000001">
    <property type="protein sequence ID" value="OGZ69815.1"/>
    <property type="molecule type" value="Genomic_DNA"/>
</dbReference>
<protein>
    <submittedName>
        <fullName evidence="2">Uncharacterized protein</fullName>
    </submittedName>
</protein>
<dbReference type="Proteomes" id="UP000176421">
    <property type="component" value="Unassembled WGS sequence"/>
</dbReference>
<dbReference type="AlphaFoldDB" id="A0A1G2I502"/>
<name>A0A1G2I502_9BACT</name>
<keyword evidence="1" id="KW-0472">Membrane</keyword>
<evidence type="ECO:0000313" key="3">
    <source>
        <dbReference type="Proteomes" id="UP000176421"/>
    </source>
</evidence>
<keyword evidence="1" id="KW-1133">Transmembrane helix</keyword>
<comment type="caution">
    <text evidence="2">The sequence shown here is derived from an EMBL/GenBank/DDBJ whole genome shotgun (WGS) entry which is preliminary data.</text>
</comment>
<evidence type="ECO:0000313" key="2">
    <source>
        <dbReference type="EMBL" id="OGZ69815.1"/>
    </source>
</evidence>
<organism evidence="2 3">
    <name type="scientific">Candidatus Staskawiczbacteria bacterium RIFCSPHIGHO2_02_FULL_34_9</name>
    <dbReference type="NCBI Taxonomy" id="1802206"/>
    <lineage>
        <taxon>Bacteria</taxon>
        <taxon>Candidatus Staskawicziibacteriota</taxon>
    </lineage>
</organism>
<keyword evidence="1" id="KW-0812">Transmembrane</keyword>
<dbReference type="InterPro" id="IPR043713">
    <property type="entry name" value="DUF5654"/>
</dbReference>
<feature type="transmembrane region" description="Helical" evidence="1">
    <location>
        <begin position="48"/>
        <end position="69"/>
    </location>
</feature>
<accession>A0A1G2I502</accession>
<reference evidence="2 3" key="1">
    <citation type="journal article" date="2016" name="Nat. Commun.">
        <title>Thousands of microbial genomes shed light on interconnected biogeochemical processes in an aquifer system.</title>
        <authorList>
            <person name="Anantharaman K."/>
            <person name="Brown C.T."/>
            <person name="Hug L.A."/>
            <person name="Sharon I."/>
            <person name="Castelle C.J."/>
            <person name="Probst A.J."/>
            <person name="Thomas B.C."/>
            <person name="Singh A."/>
            <person name="Wilkins M.J."/>
            <person name="Karaoz U."/>
            <person name="Brodie E.L."/>
            <person name="Williams K.H."/>
            <person name="Hubbard S.S."/>
            <person name="Banfield J.F."/>
        </authorList>
    </citation>
    <scope>NUCLEOTIDE SEQUENCE [LARGE SCALE GENOMIC DNA]</scope>
</reference>
<proteinExistence type="predicted"/>
<sequence>MKKEVREKTIGYILAALGLVAGLAWNEAIKGSIDSIFPNSGNGLFVKFFYAVVVTLIVVIISMYLGSLIREKDSN</sequence>
<gene>
    <name evidence="2" type="ORF">A3D35_00900</name>
</gene>
<dbReference type="STRING" id="1802206.A3D35_00900"/>